<dbReference type="EMBL" id="MPUH01000524">
    <property type="protein sequence ID" value="OMJ78376.1"/>
    <property type="molecule type" value="Genomic_DNA"/>
</dbReference>
<dbReference type="PANTHER" id="PTHR23170:SF3">
    <property type="entry name" value="LEUCINE-RICH REPEAT-CONTAINING PROTEIN 45"/>
    <property type="match status" value="1"/>
</dbReference>
<organism evidence="6 7">
    <name type="scientific">Stentor coeruleus</name>
    <dbReference type="NCBI Taxonomy" id="5963"/>
    <lineage>
        <taxon>Eukaryota</taxon>
        <taxon>Sar</taxon>
        <taxon>Alveolata</taxon>
        <taxon>Ciliophora</taxon>
        <taxon>Postciliodesmatophora</taxon>
        <taxon>Heterotrichea</taxon>
        <taxon>Heterotrichida</taxon>
        <taxon>Stentoridae</taxon>
        <taxon>Stentor</taxon>
    </lineage>
</organism>
<dbReference type="PANTHER" id="PTHR23170">
    <property type="entry name" value="NY-REN-58 ANTIGEN"/>
    <property type="match status" value="1"/>
</dbReference>
<dbReference type="InterPro" id="IPR032675">
    <property type="entry name" value="LRR_dom_sf"/>
</dbReference>
<dbReference type="InterPro" id="IPR001611">
    <property type="entry name" value="Leu-rich_rpt"/>
</dbReference>
<keyword evidence="7" id="KW-1185">Reference proteome</keyword>
<evidence type="ECO:0000256" key="2">
    <source>
        <dbReference type="ARBA" id="ARBA00022490"/>
    </source>
</evidence>
<gene>
    <name evidence="6" type="ORF">SteCoe_21806</name>
</gene>
<accession>A0A1R2BNP6</accession>
<evidence type="ECO:0000256" key="4">
    <source>
        <dbReference type="ARBA" id="ARBA00023212"/>
    </source>
</evidence>
<evidence type="ECO:0000313" key="7">
    <source>
        <dbReference type="Proteomes" id="UP000187209"/>
    </source>
</evidence>
<keyword evidence="3 5" id="KW-0175">Coiled coil</keyword>
<comment type="subcellular location">
    <subcellularLocation>
        <location evidence="1">Cytoplasm</location>
        <location evidence="1">Cytoskeleton</location>
        <location evidence="1">Microtubule organizing center</location>
        <location evidence="1">Centrosome</location>
    </subcellularLocation>
</comment>
<feature type="coiled-coil region" evidence="5">
    <location>
        <begin position="317"/>
        <end position="430"/>
    </location>
</feature>
<dbReference type="Proteomes" id="UP000187209">
    <property type="component" value="Unassembled WGS sequence"/>
</dbReference>
<dbReference type="SUPFAM" id="SSF52047">
    <property type="entry name" value="RNI-like"/>
    <property type="match status" value="1"/>
</dbReference>
<name>A0A1R2BNP6_9CILI</name>
<proteinExistence type="predicted"/>
<comment type="caution">
    <text evidence="6">The sequence shown here is derived from an EMBL/GenBank/DDBJ whole genome shotgun (WGS) entry which is preliminary data.</text>
</comment>
<protein>
    <submittedName>
        <fullName evidence="6">Uncharacterized protein</fullName>
    </submittedName>
</protein>
<dbReference type="InterPro" id="IPR052116">
    <property type="entry name" value="Centro_Cilium_Assembly"/>
</dbReference>
<dbReference type="GO" id="GO:0005813">
    <property type="term" value="C:centrosome"/>
    <property type="evidence" value="ECO:0007669"/>
    <property type="project" value="UniProtKB-SubCell"/>
</dbReference>
<feature type="coiled-coil region" evidence="5">
    <location>
        <begin position="454"/>
        <end position="619"/>
    </location>
</feature>
<dbReference type="Pfam" id="PF13516">
    <property type="entry name" value="LRR_6"/>
    <property type="match status" value="3"/>
</dbReference>
<sequence length="642" mass="74568">MSNYETESQKQPSHEISKSLILSEIGLSRLESKLSMQRGTNTLNLSDCFIGDEGCQVVAKYLRENTLIHNLELRGNAITCIGVDILSSILSSKSYLKNVSLEWNNIGDNLGVFADALSRNNSIKNIDLRNNRIGPEGANHIAKIIENNLSIQKIDLRWNDIGLAGGRKILQALQRPHRVMTIDLSGNKIPEDLLNSIEMLLKGTETLVDEERIIKDERLSFRSNSPVRSERVTKESKYSDEIFSKYETQMMTNARHEARIKELEILLEQESRRNSEIKYELGRDVDIEKARRGASDENFLKFKEEALKREVEDARTIQELESKLNKALSEKNILLLEIDSSQNQLESFSRQSQERIEELEDKIIQQERQYRVLDESSKNNIERLKKQAEQEKYELLKDFQNKLNAADDNIKLLKNIKAEQDNDIKALNSQILSIKSMSEEAINNLEYSLRQESSQKYEEMVDNYEQRLKQVEETRDNLNKLSQELRNELINTEKKSSDQISSLESELISVNDEKNDINRQLQRALNTIENLRSELNSSRDENEKITIENDELNRSLKEHKDTFMQQIESLAFQHTQERDLLEDKIHDMTNIINKLEVDLNQLQRDKDRIIKEHEFLSETLKLKVSSLIQDSVISHMKNFESE</sequence>
<evidence type="ECO:0000256" key="3">
    <source>
        <dbReference type="ARBA" id="ARBA00023054"/>
    </source>
</evidence>
<dbReference type="SMART" id="SM00368">
    <property type="entry name" value="LRR_RI"/>
    <property type="match status" value="4"/>
</dbReference>
<dbReference type="AlphaFoldDB" id="A0A1R2BNP6"/>
<dbReference type="Gene3D" id="3.80.10.10">
    <property type="entry name" value="Ribonuclease Inhibitor"/>
    <property type="match status" value="2"/>
</dbReference>
<evidence type="ECO:0000313" key="6">
    <source>
        <dbReference type="EMBL" id="OMJ78376.1"/>
    </source>
</evidence>
<feature type="coiled-coil region" evidence="5">
    <location>
        <begin position="253"/>
        <end position="280"/>
    </location>
</feature>
<reference evidence="6 7" key="1">
    <citation type="submission" date="2016-11" db="EMBL/GenBank/DDBJ databases">
        <title>The macronuclear genome of Stentor coeruleus: a giant cell with tiny introns.</title>
        <authorList>
            <person name="Slabodnick M."/>
            <person name="Ruby J.G."/>
            <person name="Reiff S.B."/>
            <person name="Swart E.C."/>
            <person name="Gosai S."/>
            <person name="Prabakaran S."/>
            <person name="Witkowska E."/>
            <person name="Larue G.E."/>
            <person name="Fisher S."/>
            <person name="Freeman R.M."/>
            <person name="Gunawardena J."/>
            <person name="Chu W."/>
            <person name="Stover N.A."/>
            <person name="Gregory B.D."/>
            <person name="Nowacki M."/>
            <person name="Derisi J."/>
            <person name="Roy S.W."/>
            <person name="Marshall W.F."/>
            <person name="Sood P."/>
        </authorList>
    </citation>
    <scope>NUCLEOTIDE SEQUENCE [LARGE SCALE GENOMIC DNA]</scope>
    <source>
        <strain evidence="6">WM001</strain>
    </source>
</reference>
<evidence type="ECO:0000256" key="1">
    <source>
        <dbReference type="ARBA" id="ARBA00004300"/>
    </source>
</evidence>
<keyword evidence="2" id="KW-0963">Cytoplasm</keyword>
<evidence type="ECO:0000256" key="5">
    <source>
        <dbReference type="SAM" id="Coils"/>
    </source>
</evidence>
<dbReference type="OrthoDB" id="290471at2759"/>
<keyword evidence="4" id="KW-0206">Cytoskeleton</keyword>